<dbReference type="PROSITE" id="PS50853">
    <property type="entry name" value="FN3"/>
    <property type="match status" value="1"/>
</dbReference>
<dbReference type="PATRIC" id="fig|1622118.3.peg.1206"/>
<feature type="domain" description="Fibronectin type-III" evidence="1">
    <location>
        <begin position="509"/>
        <end position="603"/>
    </location>
</feature>
<dbReference type="InterPro" id="IPR003961">
    <property type="entry name" value="FN3_dom"/>
</dbReference>
<protein>
    <recommendedName>
        <fullName evidence="1">Fibronectin type-III domain-containing protein</fullName>
    </recommendedName>
</protein>
<dbReference type="RefSeq" id="WP_068207213.1">
    <property type="nucleotide sequence ID" value="NZ_CP013355.1"/>
</dbReference>
<dbReference type="Gene3D" id="2.60.40.10">
    <property type="entry name" value="Immunoglobulins"/>
    <property type="match status" value="3"/>
</dbReference>
<sequence length="690" mass="78877">MKLLNQILIIGIFINISFVKAQEKPISKIKVAARYTTQGVELRFFPDRKNILDLGLQSGFILERAEGNSKKFTEITRTKPFSEEEWAIAMQQAKTEEEKIQIEISQDFYISSKEKKGGNLDFTKGIANLKQQKADEDFQFMVSILTAIKNADAAKGLGLAYVDTNVLLGKKYTYKVKLVGNSSIYKIESVPVTLQTTNNKSAYKNKVYIKTGDTKLGFIWEDHPYLSGVDIERKINGKFKKLNDAPIYTVRGKNYKGVKRNGFSEDSLVNYQKYTYLFYAQTIFGERVKFAEVTGMPRDLTPPQKPFLKQPKHIKPNEVLIEWEMKAPIAKDFKGFAISRSNKNDGYFSLINDKLLPSTARKFIDKSFIKGKSNYYLIQALDTANNVSSSFPISVTLIDSIPPVKPIFIDGKIDSTGVVTINIQKNKEPDLMGYRLYRSNSPKHEFSPIQEGFLSLDSLKNNVQTVFSDTITLKSLTPYIYYRAEALDFNHNTSKFSDILKVKRPDIIPPTTPVFKKVKVGEDFVELGFSLSKSRDVKQQLLYRKLNLKDKWELLTTLKNNQKTYIDKNVEKGTKYYYTLQAIDDSDNKSEFAILVMGKPYDTGVRPPVEDLRIQQNKNDIIITWKYQLKNKQTLFLIYKQNKNGDLVQYKNTSELFFKEKSANKPAVYAVKVITKDGGKSKISKLISIQ</sequence>
<gene>
    <name evidence="2" type="ORF">Lupro_05800</name>
</gene>
<evidence type="ECO:0000313" key="2">
    <source>
        <dbReference type="EMBL" id="AMC10783.1"/>
    </source>
</evidence>
<proteinExistence type="predicted"/>
<name>A0A0X8G632_9FLAO</name>
<keyword evidence="3" id="KW-1185">Reference proteome</keyword>
<dbReference type="AlphaFoldDB" id="A0A0X8G632"/>
<dbReference type="Proteomes" id="UP000059672">
    <property type="component" value="Chromosome"/>
</dbReference>
<dbReference type="EMBL" id="CP013355">
    <property type="protein sequence ID" value="AMC10783.1"/>
    <property type="molecule type" value="Genomic_DNA"/>
</dbReference>
<reference evidence="3" key="1">
    <citation type="submission" date="2015-12" db="EMBL/GenBank/DDBJ databases">
        <title>Complete genome sequence of Lutibacter profundus strain LP1.</title>
        <authorList>
            <person name="Wissuwa J."/>
            <person name="Le Moine Bauer S."/>
            <person name="Stokke R."/>
            <person name="Dahle H."/>
            <person name="Steen I.H."/>
        </authorList>
    </citation>
    <scope>NUCLEOTIDE SEQUENCE [LARGE SCALE GENOMIC DNA]</scope>
    <source>
        <strain evidence="3">LP1</strain>
    </source>
</reference>
<dbReference type="STRING" id="1622118.Lupro_05800"/>
<reference evidence="2 3" key="2">
    <citation type="journal article" date="2016" name="Int. J. Syst. Evol. Microbiol.">
        <title>Lutibacter profundi sp. nov., isolated from a deep-sea hydrothermal system on the Arctic Mid-Ocean Ridge and emended description of the genus Lutibacter.</title>
        <authorList>
            <person name="Le Moine Bauer S."/>
            <person name="Roalkvam I."/>
            <person name="Steen I.H."/>
            <person name="Dahle H."/>
        </authorList>
    </citation>
    <scope>NUCLEOTIDE SEQUENCE [LARGE SCALE GENOMIC DNA]</scope>
    <source>
        <strain evidence="2 3">LP1</strain>
    </source>
</reference>
<dbReference type="InterPro" id="IPR013783">
    <property type="entry name" value="Ig-like_fold"/>
</dbReference>
<accession>A0A0X8G632</accession>
<evidence type="ECO:0000259" key="1">
    <source>
        <dbReference type="PROSITE" id="PS50853"/>
    </source>
</evidence>
<dbReference type="KEGG" id="lut:Lupro_05800"/>
<dbReference type="OrthoDB" id="923194at2"/>
<evidence type="ECO:0000313" key="3">
    <source>
        <dbReference type="Proteomes" id="UP000059672"/>
    </source>
</evidence>
<organism evidence="2 3">
    <name type="scientific">Lutibacter profundi</name>
    <dbReference type="NCBI Taxonomy" id="1622118"/>
    <lineage>
        <taxon>Bacteria</taxon>
        <taxon>Pseudomonadati</taxon>
        <taxon>Bacteroidota</taxon>
        <taxon>Flavobacteriia</taxon>
        <taxon>Flavobacteriales</taxon>
        <taxon>Flavobacteriaceae</taxon>
        <taxon>Lutibacter</taxon>
    </lineage>
</organism>